<sequence length="58" mass="5628">MVAALPLSASLHGPLDTVSIALLAPLNQVGGRSTTGDGVATAPVSGSFPLALSSITIL</sequence>
<proteinExistence type="predicted"/>
<comment type="caution">
    <text evidence="1">The sequence shown here is derived from an EMBL/GenBank/DDBJ whole genome shotgun (WGS) entry which is preliminary data.</text>
</comment>
<evidence type="ECO:0000313" key="2">
    <source>
        <dbReference type="Proteomes" id="UP000554520"/>
    </source>
</evidence>
<name>A0A839UMJ4_9HYPH</name>
<protein>
    <submittedName>
        <fullName evidence="1">Uncharacterized protein</fullName>
    </submittedName>
</protein>
<organism evidence="1 2">
    <name type="scientific">Phyllobacterium trifolii</name>
    <dbReference type="NCBI Taxonomy" id="300193"/>
    <lineage>
        <taxon>Bacteria</taxon>
        <taxon>Pseudomonadati</taxon>
        <taxon>Pseudomonadota</taxon>
        <taxon>Alphaproteobacteria</taxon>
        <taxon>Hyphomicrobiales</taxon>
        <taxon>Phyllobacteriaceae</taxon>
        <taxon>Phyllobacterium</taxon>
    </lineage>
</organism>
<dbReference type="Proteomes" id="UP000554520">
    <property type="component" value="Unassembled WGS sequence"/>
</dbReference>
<gene>
    <name evidence="1" type="ORF">FHS21_006268</name>
</gene>
<keyword evidence="2" id="KW-1185">Reference proteome</keyword>
<reference evidence="1 2" key="1">
    <citation type="submission" date="2020-08" db="EMBL/GenBank/DDBJ databases">
        <title>Genomic Encyclopedia of Type Strains, Phase III (KMG-III): the genomes of soil and plant-associated and newly described type strains.</title>
        <authorList>
            <person name="Whitman W."/>
        </authorList>
    </citation>
    <scope>NUCLEOTIDE SEQUENCE [LARGE SCALE GENOMIC DNA]</scope>
    <source>
        <strain evidence="1 2">CECT 7015</strain>
    </source>
</reference>
<dbReference type="EMBL" id="JACHXN010000044">
    <property type="protein sequence ID" value="MBB3149811.1"/>
    <property type="molecule type" value="Genomic_DNA"/>
</dbReference>
<dbReference type="AlphaFoldDB" id="A0A839UMJ4"/>
<accession>A0A839UMJ4</accession>
<evidence type="ECO:0000313" key="1">
    <source>
        <dbReference type="EMBL" id="MBB3149811.1"/>
    </source>
</evidence>